<protein>
    <submittedName>
        <fullName evidence="2">Uncharacterized protein</fullName>
    </submittedName>
</protein>
<dbReference type="EMBL" id="AHKC01009509">
    <property type="protein sequence ID" value="EKF32953.1"/>
    <property type="molecule type" value="Genomic_DNA"/>
</dbReference>
<proteinExistence type="predicted"/>
<comment type="caution">
    <text evidence="2">The sequence shown here is derived from an EMBL/GenBank/DDBJ whole genome shotgun (WGS) entry which is preliminary data.</text>
</comment>
<evidence type="ECO:0000313" key="2">
    <source>
        <dbReference type="EMBL" id="EKF32953.1"/>
    </source>
</evidence>
<feature type="region of interest" description="Disordered" evidence="1">
    <location>
        <begin position="129"/>
        <end position="155"/>
    </location>
</feature>
<gene>
    <name evidence="2" type="ORF">MOQ_003185</name>
</gene>
<dbReference type="Proteomes" id="UP000007350">
    <property type="component" value="Unassembled WGS sequence"/>
</dbReference>
<organism evidence="2 3">
    <name type="scientific">Trypanosoma cruzi marinkellei</name>
    <dbReference type="NCBI Taxonomy" id="85056"/>
    <lineage>
        <taxon>Eukaryota</taxon>
        <taxon>Discoba</taxon>
        <taxon>Euglenozoa</taxon>
        <taxon>Kinetoplastea</taxon>
        <taxon>Metakinetoplastina</taxon>
        <taxon>Trypanosomatida</taxon>
        <taxon>Trypanosomatidae</taxon>
        <taxon>Trypanosoma</taxon>
        <taxon>Schizotrypanum</taxon>
    </lineage>
</organism>
<name>K2MCM8_TRYCR</name>
<dbReference type="OrthoDB" id="245746at2759"/>
<reference evidence="2 3" key="1">
    <citation type="journal article" date="2012" name="BMC Genomics">
        <title>Comparative genomic analysis of human infective Trypanosoma cruzi lineages with the bat-restricted subspecies T. cruzi marinkellei.</title>
        <authorList>
            <person name="Franzen O."/>
            <person name="Talavera-Lopez C."/>
            <person name="Ochaya S."/>
            <person name="Butler C.E."/>
            <person name="Messenger L.A."/>
            <person name="Lewis M.D."/>
            <person name="Llewellyn M.S."/>
            <person name="Marinkelle C.J."/>
            <person name="Tyler K.M."/>
            <person name="Miles M.A."/>
            <person name="Andersson B."/>
        </authorList>
    </citation>
    <scope>NUCLEOTIDE SEQUENCE [LARGE SCALE GENOMIC DNA]</scope>
    <source>
        <strain evidence="2 3">B7</strain>
    </source>
</reference>
<keyword evidence="3" id="KW-1185">Reference proteome</keyword>
<evidence type="ECO:0000313" key="3">
    <source>
        <dbReference type="Proteomes" id="UP000007350"/>
    </source>
</evidence>
<dbReference type="AlphaFoldDB" id="K2MCM8"/>
<sequence length="216" mass="22950">MALAMNDAKAYVLYFTEGGQQMLLPVCPGTSAGMPPSAASQGTPFVWLPFQDATELQHQRPAFVATKGGAGAPLMAVPTNYILPWTQAKQPMGASYLTPGPNGGAAPVVPISANTNLQSAHENYQQLPVEKGPKPLFPEAKNSRGARTGDEEKGTNRFEEILSVRNFTSPVGSVLVRGRKMSMNVPPLAKRRPPLCRSLPGATLSAVNLNTSINPK</sequence>
<accession>K2MCM8</accession>
<evidence type="ECO:0000256" key="1">
    <source>
        <dbReference type="SAM" id="MobiDB-lite"/>
    </source>
</evidence>